<dbReference type="NCBIfam" id="TIGR00594">
    <property type="entry name" value="polc"/>
    <property type="match status" value="1"/>
</dbReference>
<sequence>MVQSEMKFTHFRLHSEYSFEKSIVNLDLIIKKAVYDKQKSICITDTNNIFNSIYFYKECLKNKIKPIIGCDLNLELRKKIYNIILIVKNKNSYLNICKLISKFIIYEKNIKLNLFRGEFKKNIIIILNLNNKILYNLKILKKNIKKIKKFFKKNFYLEIQKFKKNKNYKNIINLSKTLNIPLLATNPIYFNNKSDFKYCKAKVAIYKNTYFIKNIRKNNYFYTKKDMLSLFKDLKESLNNTFNLSKKCNFKINFNKIKLPFLKIKKNYNNNLYILKKLLKKIKILKLNCLYKKRLLNELKIIFDMNLSDYFLIVSDFVKWAKKRNINVGPGRGSSAGSVVSFLLNITIIDPIKNNLLFERFLNSERISIPDFDIDFCQEERENVLKYIKKKYGICFVSQIITFNKLCSKSAIKDIGKFLNFNYDFINEINKIISINENLNILEILRKNKDFYYKYKKHKNIKNLINIYKRIEGLPKTVGIHSGGVLISPNKIYNYMPLFKQNKNIISHYYKDDLENLGILKFDFLGLATLTIIKNCIKNINKKIILENLNLNDNLCYYNLKKGNTICVFQLESLGIRNVLKKIKPDNFSNIIAIISLYRPGPMKLINDFYLRKSGKKKIFYIDKSLENILEETYGIIVYQEQIMQIAKVMGNYSLNEADNLRKIISKKQKSNMILEKKIFIKKCTKNNINYKKSILIFNMIKEFANYGFNKSHATAYALLSYHTLWLKTHYIEFFMAANMSYYYNDINKLKLFINDALNNNIYILPIDINFSDENFKTIKSINKKIRYGFKGLYGLGVNIIENILKSRKKGYFKNFLDFYERVDKKIVNYKSLEILIGSGSFDSLNQNRGNLIKKLKYLFKKNFKKNINYLTKNLYFKKNYYWSFKNKIIEEKIIIGFFLLNSIYNIYKKKFNKYNLNDCDSGIIIKIKDKIINNNFIIFIIDEKQNVLEIKINKNLFKKKINLIKKYNFLITKGKIYNLKNNEKKIIIADNLMNI</sequence>
<keyword evidence="10" id="KW-1185">Reference proteome</keyword>
<dbReference type="Pfam" id="PF17657">
    <property type="entry name" value="DNA_pol3_finger"/>
    <property type="match status" value="1"/>
</dbReference>
<protein>
    <recommendedName>
        <fullName evidence="2">DNA polymerase III subunit alpha</fullName>
        <ecNumber evidence="1">2.7.7.7</ecNumber>
    </recommendedName>
</protein>
<dbReference type="InterPro" id="IPR029460">
    <property type="entry name" value="DNAPol_HHH"/>
</dbReference>
<dbReference type="Gene3D" id="1.10.10.1600">
    <property type="entry name" value="Bacterial DNA polymerase III alpha subunit, thumb domain"/>
    <property type="match status" value="1"/>
</dbReference>
<keyword evidence="6" id="KW-0239">DNA-directed DNA polymerase</keyword>
<evidence type="ECO:0000256" key="2">
    <source>
        <dbReference type="ARBA" id="ARBA00019114"/>
    </source>
</evidence>
<dbReference type="SUPFAM" id="SSF89550">
    <property type="entry name" value="PHP domain-like"/>
    <property type="match status" value="1"/>
</dbReference>
<keyword evidence="3 9" id="KW-0808">Transferase</keyword>
<dbReference type="GO" id="GO:0006260">
    <property type="term" value="P:DNA replication"/>
    <property type="evidence" value="ECO:0007669"/>
    <property type="project" value="UniProtKB-KW"/>
</dbReference>
<dbReference type="PANTHER" id="PTHR32294">
    <property type="entry name" value="DNA POLYMERASE III SUBUNIT ALPHA"/>
    <property type="match status" value="1"/>
</dbReference>
<dbReference type="GO" id="GO:0008408">
    <property type="term" value="F:3'-5' exonuclease activity"/>
    <property type="evidence" value="ECO:0007669"/>
    <property type="project" value="InterPro"/>
</dbReference>
<evidence type="ECO:0000313" key="9">
    <source>
        <dbReference type="EMBL" id="AGS33229.1"/>
    </source>
</evidence>
<dbReference type="Gene3D" id="3.20.20.140">
    <property type="entry name" value="Metal-dependent hydrolases"/>
    <property type="match status" value="1"/>
</dbReference>
<dbReference type="EMBL" id="CP006059">
    <property type="protein sequence ID" value="AGS33229.1"/>
    <property type="molecule type" value="Genomic_DNA"/>
</dbReference>
<evidence type="ECO:0000256" key="6">
    <source>
        <dbReference type="ARBA" id="ARBA00022932"/>
    </source>
</evidence>
<organism evidence="9 10">
    <name type="scientific">Candidatus Nasuia deltocephalinicola str. NAS-ALF</name>
    <dbReference type="NCBI Taxonomy" id="1343077"/>
    <lineage>
        <taxon>Bacteria</taxon>
        <taxon>Pseudomonadati</taxon>
        <taxon>Pseudomonadota</taxon>
        <taxon>Betaproteobacteria</taxon>
        <taxon>Candidatus Nasuia</taxon>
    </lineage>
</organism>
<gene>
    <name evidence="9" type="primary">dnaE</name>
    <name evidence="9" type="ORF">NASALF_080</name>
</gene>
<dbReference type="EC" id="2.7.7.7" evidence="1"/>
<proteinExistence type="predicted"/>
<keyword evidence="5" id="KW-0235">DNA replication</keyword>
<keyword evidence="4 9" id="KW-0548">Nucleotidyltransferase</keyword>
<dbReference type="AlphaFoldDB" id="S5SQ51"/>
<dbReference type="HOGENOM" id="CLU_001600_0_1_4"/>
<feature type="domain" description="Polymerase/histidinol phosphatase N-terminal" evidence="8">
    <location>
        <begin position="9"/>
        <end position="76"/>
    </location>
</feature>
<dbReference type="Gene3D" id="1.10.150.870">
    <property type="match status" value="1"/>
</dbReference>
<dbReference type="Pfam" id="PF02811">
    <property type="entry name" value="PHP"/>
    <property type="match status" value="1"/>
</dbReference>
<dbReference type="InterPro" id="IPR003141">
    <property type="entry name" value="Pol/His_phosphatase_N"/>
</dbReference>
<dbReference type="SMART" id="SM00481">
    <property type="entry name" value="POLIIIAc"/>
    <property type="match status" value="1"/>
</dbReference>
<comment type="catalytic activity">
    <reaction evidence="7">
        <text>DNA(n) + a 2'-deoxyribonucleoside 5'-triphosphate = DNA(n+1) + diphosphate</text>
        <dbReference type="Rhea" id="RHEA:22508"/>
        <dbReference type="Rhea" id="RHEA-COMP:17339"/>
        <dbReference type="Rhea" id="RHEA-COMP:17340"/>
        <dbReference type="ChEBI" id="CHEBI:33019"/>
        <dbReference type="ChEBI" id="CHEBI:61560"/>
        <dbReference type="ChEBI" id="CHEBI:173112"/>
        <dbReference type="EC" id="2.7.7.7"/>
    </reaction>
</comment>
<dbReference type="InterPro" id="IPR016195">
    <property type="entry name" value="Pol/histidinol_Pase-like"/>
</dbReference>
<accession>S5SQ51</accession>
<dbReference type="InterPro" id="IPR004013">
    <property type="entry name" value="PHP_dom"/>
</dbReference>
<dbReference type="InterPro" id="IPR004805">
    <property type="entry name" value="DnaE2/DnaE/PolC"/>
</dbReference>
<evidence type="ECO:0000256" key="1">
    <source>
        <dbReference type="ARBA" id="ARBA00012417"/>
    </source>
</evidence>
<dbReference type="InterPro" id="IPR011708">
    <property type="entry name" value="DNA_pol3_alpha_NTPase_dom"/>
</dbReference>
<dbReference type="Pfam" id="PF07733">
    <property type="entry name" value="DNA_pol3_alpha"/>
    <property type="match status" value="1"/>
</dbReference>
<dbReference type="Pfam" id="PF14579">
    <property type="entry name" value="HHH_6"/>
    <property type="match status" value="1"/>
</dbReference>
<evidence type="ECO:0000256" key="3">
    <source>
        <dbReference type="ARBA" id="ARBA00022679"/>
    </source>
</evidence>
<reference evidence="9 10" key="1">
    <citation type="journal article" date="2013" name="Genome Biol. Evol.">
        <title>Small, smaller, smallest: the origins and evolution of ancient dual symbioses in a Phloem-feeding insect.</title>
        <authorList>
            <person name="Bennett G.M."/>
            <person name="Moran N.A."/>
        </authorList>
    </citation>
    <scope>NUCLEOTIDE SEQUENCE [LARGE SCALE GENOMIC DNA]</scope>
    <source>
        <strain evidence="9 10">ALF</strain>
    </source>
</reference>
<evidence type="ECO:0000256" key="7">
    <source>
        <dbReference type="ARBA" id="ARBA00049244"/>
    </source>
</evidence>
<evidence type="ECO:0000256" key="4">
    <source>
        <dbReference type="ARBA" id="ARBA00022695"/>
    </source>
</evidence>
<dbReference type="PANTHER" id="PTHR32294:SF0">
    <property type="entry name" value="DNA POLYMERASE III SUBUNIT ALPHA"/>
    <property type="match status" value="1"/>
</dbReference>
<dbReference type="InterPro" id="IPR041931">
    <property type="entry name" value="DNA_pol3_alpha_thumb_dom"/>
</dbReference>
<dbReference type="GO" id="GO:0003887">
    <property type="term" value="F:DNA-directed DNA polymerase activity"/>
    <property type="evidence" value="ECO:0007669"/>
    <property type="project" value="UniProtKB-KW"/>
</dbReference>
<dbReference type="Proteomes" id="UP000015382">
    <property type="component" value="Chromosome"/>
</dbReference>
<name>S5SQ51_9PROT</name>
<evidence type="ECO:0000256" key="5">
    <source>
        <dbReference type="ARBA" id="ARBA00022705"/>
    </source>
</evidence>
<evidence type="ECO:0000259" key="8">
    <source>
        <dbReference type="SMART" id="SM00481"/>
    </source>
</evidence>
<evidence type="ECO:0000313" key="10">
    <source>
        <dbReference type="Proteomes" id="UP000015382"/>
    </source>
</evidence>
<dbReference type="InterPro" id="IPR040982">
    <property type="entry name" value="DNA_pol3_finger"/>
</dbReference>
<dbReference type="KEGG" id="ndl:NASALF_080"/>